<dbReference type="Pfam" id="PF05425">
    <property type="entry name" value="CopD"/>
    <property type="match status" value="1"/>
</dbReference>
<feature type="domain" description="Copper resistance protein D" evidence="2">
    <location>
        <begin position="46"/>
        <end position="147"/>
    </location>
</feature>
<feature type="transmembrane region" description="Helical" evidence="1">
    <location>
        <begin position="82"/>
        <end position="101"/>
    </location>
</feature>
<comment type="caution">
    <text evidence="3">The sequence shown here is derived from an EMBL/GenBank/DDBJ whole genome shotgun (WGS) entry which is preliminary data.</text>
</comment>
<dbReference type="InterPro" id="IPR008457">
    <property type="entry name" value="Cu-R_CopD_dom"/>
</dbReference>
<proteinExistence type="predicted"/>
<evidence type="ECO:0000256" key="1">
    <source>
        <dbReference type="SAM" id="Phobius"/>
    </source>
</evidence>
<name>A0A927FH89_9BURK</name>
<reference evidence="3" key="1">
    <citation type="submission" date="2020-09" db="EMBL/GenBank/DDBJ databases">
        <title>Genome seq and assembly of Limnohabitants sp.</title>
        <authorList>
            <person name="Chhetri G."/>
        </authorList>
    </citation>
    <scope>NUCLEOTIDE SEQUENCE</scope>
    <source>
        <strain evidence="3">JUR4</strain>
    </source>
</reference>
<dbReference type="AlphaFoldDB" id="A0A927FH89"/>
<accession>A0A927FH89</accession>
<sequence>MYEWIKCLHLSAGIIWLGGMTLLLAAVRPVAIAQLAAPERLRLMATVLARFFTLVWASIAVLLASGFWMFASADLSLAPRGWHAMAGLGSLMCVIFAHLWFAPFRRLKQAVAQADWAAAGQALGQIHPLVLTNFTLGWLAVAAVLVWR</sequence>
<keyword evidence="1" id="KW-0472">Membrane</keyword>
<evidence type="ECO:0000313" key="3">
    <source>
        <dbReference type="EMBL" id="MBD8049947.1"/>
    </source>
</evidence>
<dbReference type="Proteomes" id="UP000647424">
    <property type="component" value="Unassembled WGS sequence"/>
</dbReference>
<feature type="transmembrane region" description="Helical" evidence="1">
    <location>
        <begin position="126"/>
        <end position="147"/>
    </location>
</feature>
<keyword evidence="4" id="KW-1185">Reference proteome</keyword>
<evidence type="ECO:0000259" key="2">
    <source>
        <dbReference type="Pfam" id="PF05425"/>
    </source>
</evidence>
<dbReference type="EMBL" id="JACYFT010000001">
    <property type="protein sequence ID" value="MBD8049947.1"/>
    <property type="molecule type" value="Genomic_DNA"/>
</dbReference>
<feature type="transmembrane region" description="Helical" evidence="1">
    <location>
        <begin position="7"/>
        <end position="27"/>
    </location>
</feature>
<organism evidence="3 4">
    <name type="scientific">Limnohabitans radicicola</name>
    <dbReference type="NCBI Taxonomy" id="2771427"/>
    <lineage>
        <taxon>Bacteria</taxon>
        <taxon>Pseudomonadati</taxon>
        <taxon>Pseudomonadota</taxon>
        <taxon>Betaproteobacteria</taxon>
        <taxon>Burkholderiales</taxon>
        <taxon>Comamonadaceae</taxon>
        <taxon>Limnohabitans</taxon>
    </lineage>
</organism>
<keyword evidence="1" id="KW-0812">Transmembrane</keyword>
<keyword evidence="1" id="KW-1133">Transmembrane helix</keyword>
<gene>
    <name evidence="3" type="ORF">IC609_05290</name>
</gene>
<evidence type="ECO:0000313" key="4">
    <source>
        <dbReference type="Proteomes" id="UP000647424"/>
    </source>
</evidence>
<dbReference type="GO" id="GO:0016020">
    <property type="term" value="C:membrane"/>
    <property type="evidence" value="ECO:0007669"/>
    <property type="project" value="InterPro"/>
</dbReference>
<protein>
    <submittedName>
        <fullName evidence="3">CopD family protein</fullName>
    </submittedName>
</protein>
<dbReference type="RefSeq" id="WP_191818378.1">
    <property type="nucleotide sequence ID" value="NZ_JACYFT010000001.1"/>
</dbReference>
<feature type="transmembrane region" description="Helical" evidence="1">
    <location>
        <begin position="47"/>
        <end position="70"/>
    </location>
</feature>